<evidence type="ECO:0000313" key="3">
    <source>
        <dbReference type="Proteomes" id="UP000501690"/>
    </source>
</evidence>
<reference evidence="2 3" key="1">
    <citation type="submission" date="2019-04" db="EMBL/GenBank/DDBJ databases">
        <title>An improved genome assembly and genetic linkage map for asparagus bean, Vigna unguiculata ssp. sesquipedialis.</title>
        <authorList>
            <person name="Xia Q."/>
            <person name="Zhang R."/>
            <person name="Dong Y."/>
        </authorList>
    </citation>
    <scope>NUCLEOTIDE SEQUENCE [LARGE SCALE GENOMIC DNA]</scope>
    <source>
        <tissue evidence="2">Leaf</tissue>
    </source>
</reference>
<evidence type="ECO:0000313" key="2">
    <source>
        <dbReference type="EMBL" id="QCD82592.1"/>
    </source>
</evidence>
<gene>
    <name evidence="2" type="ORF">DEO72_LG2g2932</name>
</gene>
<accession>A0A4D6L264</accession>
<feature type="region of interest" description="Disordered" evidence="1">
    <location>
        <begin position="36"/>
        <end position="62"/>
    </location>
</feature>
<dbReference type="AlphaFoldDB" id="A0A4D6L264"/>
<sequence>MPLIQCLRSPDLPRAVYDIMARTIISNAEFMACTKTRRRAKVGPSTAPSPTTNAPTGASGVGTRPRILVIPPSILFLLLYGIKGKRQRRMIPPLAARPSEARRQKLRGH</sequence>
<name>A0A4D6L264_VIGUN</name>
<evidence type="ECO:0000256" key="1">
    <source>
        <dbReference type="SAM" id="MobiDB-lite"/>
    </source>
</evidence>
<keyword evidence="3" id="KW-1185">Reference proteome</keyword>
<feature type="compositionally biased region" description="Low complexity" evidence="1">
    <location>
        <begin position="43"/>
        <end position="58"/>
    </location>
</feature>
<dbReference type="EMBL" id="CP039346">
    <property type="protein sequence ID" value="QCD82592.1"/>
    <property type="molecule type" value="Genomic_DNA"/>
</dbReference>
<proteinExistence type="predicted"/>
<organism evidence="2 3">
    <name type="scientific">Vigna unguiculata</name>
    <name type="common">Cowpea</name>
    <dbReference type="NCBI Taxonomy" id="3917"/>
    <lineage>
        <taxon>Eukaryota</taxon>
        <taxon>Viridiplantae</taxon>
        <taxon>Streptophyta</taxon>
        <taxon>Embryophyta</taxon>
        <taxon>Tracheophyta</taxon>
        <taxon>Spermatophyta</taxon>
        <taxon>Magnoliopsida</taxon>
        <taxon>eudicotyledons</taxon>
        <taxon>Gunneridae</taxon>
        <taxon>Pentapetalae</taxon>
        <taxon>rosids</taxon>
        <taxon>fabids</taxon>
        <taxon>Fabales</taxon>
        <taxon>Fabaceae</taxon>
        <taxon>Papilionoideae</taxon>
        <taxon>50 kb inversion clade</taxon>
        <taxon>NPAAA clade</taxon>
        <taxon>indigoferoid/millettioid clade</taxon>
        <taxon>Phaseoleae</taxon>
        <taxon>Vigna</taxon>
    </lineage>
</organism>
<feature type="region of interest" description="Disordered" evidence="1">
    <location>
        <begin position="90"/>
        <end position="109"/>
    </location>
</feature>
<dbReference type="Proteomes" id="UP000501690">
    <property type="component" value="Linkage Group LG2"/>
</dbReference>
<protein>
    <submittedName>
        <fullName evidence="2">Uncharacterized protein</fullName>
    </submittedName>
</protein>